<sequence length="116" mass="13066">TTTIRRRRRWSGRKRRRKSKGKSEKEKANREERYEVAWRGGRGDEVVGGDGGGGVRAVGGDSAKSRAGLQDLSFHLFAIRLRGRELHIPPKSRLLVVISIVLGVQRRDLGRRSPQP</sequence>
<feature type="compositionally biased region" description="Basic and acidic residues" evidence="1">
    <location>
        <begin position="21"/>
        <end position="33"/>
    </location>
</feature>
<name>A0A9E7KA98_9LILI</name>
<evidence type="ECO:0000256" key="1">
    <source>
        <dbReference type="SAM" id="MobiDB-lite"/>
    </source>
</evidence>
<reference evidence="2" key="1">
    <citation type="submission" date="2022-05" db="EMBL/GenBank/DDBJ databases">
        <title>The Musa troglodytarum L. genome provides insights into the mechanism of non-climacteric behaviour and enrichment of carotenoids.</title>
        <authorList>
            <person name="Wang J."/>
        </authorList>
    </citation>
    <scope>NUCLEOTIDE SEQUENCE</scope>
    <source>
        <tissue evidence="2">Leaf</tissue>
    </source>
</reference>
<proteinExistence type="predicted"/>
<feature type="region of interest" description="Disordered" evidence="1">
    <location>
        <begin position="1"/>
        <end position="33"/>
    </location>
</feature>
<keyword evidence="3" id="KW-1185">Reference proteome</keyword>
<dbReference type="EMBL" id="CP097508">
    <property type="protein sequence ID" value="URE08630.1"/>
    <property type="molecule type" value="Genomic_DNA"/>
</dbReference>
<feature type="compositionally biased region" description="Basic residues" evidence="1">
    <location>
        <begin position="1"/>
        <end position="20"/>
    </location>
</feature>
<evidence type="ECO:0000313" key="3">
    <source>
        <dbReference type="Proteomes" id="UP001055439"/>
    </source>
</evidence>
<gene>
    <name evidence="2" type="ORF">MUK42_34364</name>
</gene>
<organism evidence="2 3">
    <name type="scientific">Musa troglodytarum</name>
    <name type="common">fe'i banana</name>
    <dbReference type="NCBI Taxonomy" id="320322"/>
    <lineage>
        <taxon>Eukaryota</taxon>
        <taxon>Viridiplantae</taxon>
        <taxon>Streptophyta</taxon>
        <taxon>Embryophyta</taxon>
        <taxon>Tracheophyta</taxon>
        <taxon>Spermatophyta</taxon>
        <taxon>Magnoliopsida</taxon>
        <taxon>Liliopsida</taxon>
        <taxon>Zingiberales</taxon>
        <taxon>Musaceae</taxon>
        <taxon>Musa</taxon>
    </lineage>
</organism>
<dbReference type="AlphaFoldDB" id="A0A9E7KA98"/>
<protein>
    <submittedName>
        <fullName evidence="2">Uncharacterized protein</fullName>
    </submittedName>
</protein>
<accession>A0A9E7KA98</accession>
<dbReference type="Proteomes" id="UP001055439">
    <property type="component" value="Chromosome 6"/>
</dbReference>
<evidence type="ECO:0000313" key="2">
    <source>
        <dbReference type="EMBL" id="URE08630.1"/>
    </source>
</evidence>
<feature type="non-terminal residue" evidence="2">
    <location>
        <position position="1"/>
    </location>
</feature>